<gene>
    <name evidence="2" type="ORF">EJ06DRAFT_275611</name>
</gene>
<dbReference type="SUPFAM" id="SSF49870">
    <property type="entry name" value="Osmotin, thaumatin-like protein"/>
    <property type="match status" value="1"/>
</dbReference>
<dbReference type="AlphaFoldDB" id="A0A6G1I5I5"/>
<dbReference type="EMBL" id="ML996689">
    <property type="protein sequence ID" value="KAF2403386.1"/>
    <property type="molecule type" value="Genomic_DNA"/>
</dbReference>
<name>A0A6G1I5I5_9PEZI</name>
<dbReference type="InterPro" id="IPR037176">
    <property type="entry name" value="Osmotin/thaumatin-like_sf"/>
</dbReference>
<dbReference type="Pfam" id="PF04681">
    <property type="entry name" value="Bys1"/>
    <property type="match status" value="1"/>
</dbReference>
<accession>A0A6G1I5I5</accession>
<proteinExistence type="predicted"/>
<evidence type="ECO:0000256" key="1">
    <source>
        <dbReference type="SAM" id="SignalP"/>
    </source>
</evidence>
<feature type="signal peptide" evidence="1">
    <location>
        <begin position="1"/>
        <end position="19"/>
    </location>
</feature>
<dbReference type="PANTHER" id="PTHR36195:SF4">
    <property type="entry name" value="DOMAIN PROTEIN, PUTATIVE (AFU_ORTHOLOGUE AFUA_5G01990)-RELATED"/>
    <property type="match status" value="1"/>
</dbReference>
<protein>
    <submittedName>
        <fullName evidence="2">Uncharacterized protein</fullName>
    </submittedName>
</protein>
<evidence type="ECO:0000313" key="2">
    <source>
        <dbReference type="EMBL" id="KAF2403386.1"/>
    </source>
</evidence>
<sequence>MRASIISAVVGLAVTSVSANTATINNLCSFPVYMWAVDVDRVPGSPTVIQPGGSYSEPYHKPKTGGVSLKLSKTKDCVKITQFEYTQQSYGQDFIWYDGSNVDCTGTDCPFQPYGIYMYTSKDSCPTRTCTPGAPQCDGFYTLWNDDINSLACDATADIFMNLCATGPGGKAAPAASVAAPAAYAAPAASSAAASAASSAPASYAASAKVVNEAPTTTLVKVVVQPKHSHYAHRRHAHI</sequence>
<dbReference type="InterPro" id="IPR006771">
    <property type="entry name" value="CetA-like"/>
</dbReference>
<evidence type="ECO:0000313" key="3">
    <source>
        <dbReference type="Proteomes" id="UP000799640"/>
    </source>
</evidence>
<keyword evidence="1" id="KW-0732">Signal</keyword>
<dbReference type="Proteomes" id="UP000799640">
    <property type="component" value="Unassembled WGS sequence"/>
</dbReference>
<reference evidence="2" key="1">
    <citation type="journal article" date="2020" name="Stud. Mycol.">
        <title>101 Dothideomycetes genomes: a test case for predicting lifestyles and emergence of pathogens.</title>
        <authorList>
            <person name="Haridas S."/>
            <person name="Albert R."/>
            <person name="Binder M."/>
            <person name="Bloem J."/>
            <person name="Labutti K."/>
            <person name="Salamov A."/>
            <person name="Andreopoulos B."/>
            <person name="Baker S."/>
            <person name="Barry K."/>
            <person name="Bills G."/>
            <person name="Bluhm B."/>
            <person name="Cannon C."/>
            <person name="Castanera R."/>
            <person name="Culley D."/>
            <person name="Daum C."/>
            <person name="Ezra D."/>
            <person name="Gonzalez J."/>
            <person name="Henrissat B."/>
            <person name="Kuo A."/>
            <person name="Liang C."/>
            <person name="Lipzen A."/>
            <person name="Lutzoni F."/>
            <person name="Magnuson J."/>
            <person name="Mondo S."/>
            <person name="Nolan M."/>
            <person name="Ohm R."/>
            <person name="Pangilinan J."/>
            <person name="Park H.-J."/>
            <person name="Ramirez L."/>
            <person name="Alfaro M."/>
            <person name="Sun H."/>
            <person name="Tritt A."/>
            <person name="Yoshinaga Y."/>
            <person name="Zwiers L.-H."/>
            <person name="Turgeon B."/>
            <person name="Goodwin S."/>
            <person name="Spatafora J."/>
            <person name="Crous P."/>
            <person name="Grigoriev I."/>
        </authorList>
    </citation>
    <scope>NUCLEOTIDE SEQUENCE</scope>
    <source>
        <strain evidence="2">CBS 262.69</strain>
    </source>
</reference>
<dbReference type="OrthoDB" id="5144514at2759"/>
<organism evidence="2 3">
    <name type="scientific">Trichodelitschia bisporula</name>
    <dbReference type="NCBI Taxonomy" id="703511"/>
    <lineage>
        <taxon>Eukaryota</taxon>
        <taxon>Fungi</taxon>
        <taxon>Dikarya</taxon>
        <taxon>Ascomycota</taxon>
        <taxon>Pezizomycotina</taxon>
        <taxon>Dothideomycetes</taxon>
        <taxon>Dothideomycetes incertae sedis</taxon>
        <taxon>Phaeotrichales</taxon>
        <taxon>Phaeotrichaceae</taxon>
        <taxon>Trichodelitschia</taxon>
    </lineage>
</organism>
<feature type="chain" id="PRO_5026170085" evidence="1">
    <location>
        <begin position="20"/>
        <end position="239"/>
    </location>
</feature>
<keyword evidence="3" id="KW-1185">Reference proteome</keyword>
<dbReference type="PANTHER" id="PTHR36195">
    <property type="entry name" value="DOMAIN PROTEIN, PUTATIVE (AFU_ORTHOLOGUE AFUA_5G01990)-RELATED-RELATED"/>
    <property type="match status" value="1"/>
</dbReference>